<dbReference type="AlphaFoldDB" id="A0A2I0R5B0"/>
<name>A0A2I0R5B0_9FLAO</name>
<organism evidence="1 2">
    <name type="scientific">Brumimicrobium salinarum</name>
    <dbReference type="NCBI Taxonomy" id="2058658"/>
    <lineage>
        <taxon>Bacteria</taxon>
        <taxon>Pseudomonadati</taxon>
        <taxon>Bacteroidota</taxon>
        <taxon>Flavobacteriia</taxon>
        <taxon>Flavobacteriales</taxon>
        <taxon>Crocinitomicaceae</taxon>
        <taxon>Brumimicrobium</taxon>
    </lineage>
</organism>
<evidence type="ECO:0000313" key="1">
    <source>
        <dbReference type="EMBL" id="PKR81768.1"/>
    </source>
</evidence>
<gene>
    <name evidence="1" type="ORF">CW751_00050</name>
</gene>
<dbReference type="Proteomes" id="UP000236654">
    <property type="component" value="Unassembled WGS sequence"/>
</dbReference>
<sequence>MNRKWSLQLFNQTKYGGNMFYFRIKLDTENASRLRVERRGAQQVAGKQTGCNLCALAHEGRFQFFGFEGVMFYKGGCFF</sequence>
<accession>A0A2I0R5B0</accession>
<protein>
    <submittedName>
        <fullName evidence="1">Uncharacterized protein</fullName>
    </submittedName>
</protein>
<comment type="caution">
    <text evidence="1">The sequence shown here is derived from an EMBL/GenBank/DDBJ whole genome shotgun (WGS) entry which is preliminary data.</text>
</comment>
<keyword evidence="2" id="KW-1185">Reference proteome</keyword>
<evidence type="ECO:0000313" key="2">
    <source>
        <dbReference type="Proteomes" id="UP000236654"/>
    </source>
</evidence>
<proteinExistence type="predicted"/>
<reference evidence="1 2" key="1">
    <citation type="submission" date="2017-12" db="EMBL/GenBank/DDBJ databases">
        <title>The draft genome sequence of Brumimicrobium saltpan LHR20.</title>
        <authorList>
            <person name="Do Z.-J."/>
            <person name="Luo H.-R."/>
        </authorList>
    </citation>
    <scope>NUCLEOTIDE SEQUENCE [LARGE SCALE GENOMIC DNA]</scope>
    <source>
        <strain evidence="1 2">LHR20</strain>
    </source>
</reference>
<dbReference type="EMBL" id="PJNI01000001">
    <property type="protein sequence ID" value="PKR81768.1"/>
    <property type="molecule type" value="Genomic_DNA"/>
</dbReference>